<dbReference type="RefSeq" id="WP_152569254.1">
    <property type="nucleotide sequence ID" value="NZ_JACHET010000001.1"/>
</dbReference>
<proteinExistence type="predicted"/>
<feature type="chain" id="PRO_5032879810" description="EF-hand domain-containing protein" evidence="1">
    <location>
        <begin position="29"/>
        <end position="125"/>
    </location>
</feature>
<evidence type="ECO:0000313" key="3">
    <source>
        <dbReference type="Proteomes" id="UP000560000"/>
    </source>
</evidence>
<protein>
    <recommendedName>
        <fullName evidence="4">EF-hand domain-containing protein</fullName>
    </recommendedName>
</protein>
<feature type="signal peptide" evidence="1">
    <location>
        <begin position="1"/>
        <end position="28"/>
    </location>
</feature>
<evidence type="ECO:0000313" key="2">
    <source>
        <dbReference type="EMBL" id="MBB6183794.1"/>
    </source>
</evidence>
<reference evidence="2 3" key="1">
    <citation type="submission" date="2020-08" db="EMBL/GenBank/DDBJ databases">
        <title>Genomic Encyclopedia of Type Strains, Phase IV (KMG-IV): sequencing the most valuable type-strain genomes for metagenomic binning, comparative biology and taxonomic classification.</title>
        <authorList>
            <person name="Goeker M."/>
        </authorList>
    </citation>
    <scope>NUCLEOTIDE SEQUENCE [LARGE SCALE GENOMIC DNA]</scope>
    <source>
        <strain evidence="2 3">DSM 107085</strain>
    </source>
</reference>
<organism evidence="2 3">
    <name type="scientific">Oleiagrimonas soli</name>
    <dbReference type="NCBI Taxonomy" id="1543381"/>
    <lineage>
        <taxon>Bacteria</taxon>
        <taxon>Pseudomonadati</taxon>
        <taxon>Pseudomonadota</taxon>
        <taxon>Gammaproteobacteria</taxon>
        <taxon>Lysobacterales</taxon>
        <taxon>Rhodanobacteraceae</taxon>
        <taxon>Oleiagrimonas</taxon>
    </lineage>
</organism>
<dbReference type="Proteomes" id="UP000560000">
    <property type="component" value="Unassembled WGS sequence"/>
</dbReference>
<sequence>MSTQPMLRLSLSAALGLVLIGSAGAALAQSAPPASDMTPTPATQQAVYHTKQGTLIIKSTMPAPPHYGPAPDFAKLDVNHNGRLSSDEANAYAPLANDFLYVSHGAKTISRREYQRWVKARSTTT</sequence>
<dbReference type="EMBL" id="JACHET010000001">
    <property type="protein sequence ID" value="MBB6183794.1"/>
    <property type="molecule type" value="Genomic_DNA"/>
</dbReference>
<dbReference type="OrthoDB" id="5959800at2"/>
<name>A0A841KPA8_9GAMM</name>
<keyword evidence="1" id="KW-0732">Signal</keyword>
<evidence type="ECO:0000256" key="1">
    <source>
        <dbReference type="SAM" id="SignalP"/>
    </source>
</evidence>
<comment type="caution">
    <text evidence="2">The sequence shown here is derived from an EMBL/GenBank/DDBJ whole genome shotgun (WGS) entry which is preliminary data.</text>
</comment>
<evidence type="ECO:0008006" key="4">
    <source>
        <dbReference type="Google" id="ProtNLM"/>
    </source>
</evidence>
<dbReference type="AlphaFoldDB" id="A0A841KPA8"/>
<accession>A0A841KPA8</accession>
<gene>
    <name evidence="2" type="ORF">HNQ86_001139</name>
</gene>